<keyword evidence="3" id="KW-1133">Transmembrane helix</keyword>
<feature type="transmembrane region" description="Helical" evidence="3">
    <location>
        <begin position="373"/>
        <end position="392"/>
    </location>
</feature>
<sequence>MSTQLETWPSTPLLSSSVQQSSVKISKIYRQASTLFLTRRLPESLSTILPVLNFSPDSTEPPPIYKATKTTRIKVWSLYVTILNAICDLSLDEGKQAFGNIEYRSLVAKVRDGVIWDEVVKNGFAGSEGDVDTDIVINLATLLLAHARNQKINQLRLESYIALRSNPELQRTDGSQSRTYKRSSSLVSSTGGIDNGRELKALVKVLELYTLHVLLRNDEWEFAREVISASSILDEERRDAFLEALQTLKCEHELLQQRELEERAFYDEKLRCEAEEMKKLHEASEIKMEEEESMKNIKCVDSSIEQNGNRSERNSNTYETKSTSNRSSLHPFVSTNGTPIPKKTTNLSPFCRVQLIIGNFSKIIGASARNLRAHSFFTIKLVISIISLLFLLRQRTFQYIMRRSWDKIKSTVTMASGKTSYL</sequence>
<feature type="region of interest" description="Disordered" evidence="2">
    <location>
        <begin position="305"/>
        <end position="336"/>
    </location>
</feature>
<keyword evidence="3" id="KW-0812">Transmembrane</keyword>
<dbReference type="EMBL" id="MCBS01021971">
    <property type="protein sequence ID" value="RKF77426.1"/>
    <property type="molecule type" value="Genomic_DNA"/>
</dbReference>
<proteinExistence type="predicted"/>
<evidence type="ECO:0000313" key="5">
    <source>
        <dbReference type="Proteomes" id="UP000285326"/>
    </source>
</evidence>
<evidence type="ECO:0000256" key="3">
    <source>
        <dbReference type="SAM" id="Phobius"/>
    </source>
</evidence>
<gene>
    <name evidence="4" type="ORF">GcM1_219024</name>
</gene>
<feature type="region of interest" description="Disordered" evidence="2">
    <location>
        <begin position="170"/>
        <end position="190"/>
    </location>
</feature>
<evidence type="ECO:0000313" key="4">
    <source>
        <dbReference type="EMBL" id="RKF77426.1"/>
    </source>
</evidence>
<feature type="coiled-coil region" evidence="1">
    <location>
        <begin position="238"/>
        <end position="294"/>
    </location>
</feature>
<protein>
    <submittedName>
        <fullName evidence="4">Putative peroxin 26</fullName>
    </submittedName>
</protein>
<accession>A0A420ISA3</accession>
<dbReference type="Proteomes" id="UP000285326">
    <property type="component" value="Unassembled WGS sequence"/>
</dbReference>
<comment type="caution">
    <text evidence="4">The sequence shown here is derived from an EMBL/GenBank/DDBJ whole genome shotgun (WGS) entry which is preliminary data.</text>
</comment>
<organism evidence="4 5">
    <name type="scientific">Golovinomyces cichoracearum</name>
    <dbReference type="NCBI Taxonomy" id="62708"/>
    <lineage>
        <taxon>Eukaryota</taxon>
        <taxon>Fungi</taxon>
        <taxon>Dikarya</taxon>
        <taxon>Ascomycota</taxon>
        <taxon>Pezizomycotina</taxon>
        <taxon>Leotiomycetes</taxon>
        <taxon>Erysiphales</taxon>
        <taxon>Erysiphaceae</taxon>
        <taxon>Golovinomyces</taxon>
    </lineage>
</organism>
<keyword evidence="1" id="KW-0175">Coiled coil</keyword>
<reference evidence="4 5" key="1">
    <citation type="journal article" date="2018" name="BMC Genomics">
        <title>Comparative genome analyses reveal sequence features reflecting distinct modes of host-adaptation between dicot and monocot powdery mildew.</title>
        <authorList>
            <person name="Wu Y."/>
            <person name="Ma X."/>
            <person name="Pan Z."/>
            <person name="Kale S.D."/>
            <person name="Song Y."/>
            <person name="King H."/>
            <person name="Zhang Q."/>
            <person name="Presley C."/>
            <person name="Deng X."/>
            <person name="Wei C.I."/>
            <person name="Xiao S."/>
        </authorList>
    </citation>
    <scope>NUCLEOTIDE SEQUENCE [LARGE SCALE GENOMIC DNA]</scope>
    <source>
        <strain evidence="4">UMSG1</strain>
    </source>
</reference>
<keyword evidence="3" id="KW-0472">Membrane</keyword>
<evidence type="ECO:0000256" key="2">
    <source>
        <dbReference type="SAM" id="MobiDB-lite"/>
    </source>
</evidence>
<name>A0A420ISA3_9PEZI</name>
<evidence type="ECO:0000256" key="1">
    <source>
        <dbReference type="SAM" id="Coils"/>
    </source>
</evidence>
<dbReference type="AlphaFoldDB" id="A0A420ISA3"/>